<dbReference type="Proteomes" id="UP001428774">
    <property type="component" value="Unassembled WGS sequence"/>
</dbReference>
<keyword evidence="2" id="KW-1185">Reference proteome</keyword>
<name>A0AAW9SSR1_9RHOB</name>
<accession>A0AAW9SSR1</accession>
<evidence type="ECO:0008006" key="3">
    <source>
        <dbReference type="Google" id="ProtNLM"/>
    </source>
</evidence>
<evidence type="ECO:0000313" key="2">
    <source>
        <dbReference type="Proteomes" id="UP001428774"/>
    </source>
</evidence>
<proteinExistence type="predicted"/>
<reference evidence="1 2" key="1">
    <citation type="submission" date="2024-05" db="EMBL/GenBank/DDBJ databases">
        <title>Genome sequence of Ponticoccus litoralis KCCM 90028.</title>
        <authorList>
            <person name="Kim J.M."/>
            <person name="Lee J.K."/>
            <person name="Choi B.J."/>
            <person name="Bayburt H."/>
            <person name="Baek J.H."/>
            <person name="Jeon C.O."/>
        </authorList>
    </citation>
    <scope>NUCLEOTIDE SEQUENCE [LARGE SCALE GENOMIC DNA]</scope>
    <source>
        <strain evidence="1 2">KCCM 90028</strain>
    </source>
</reference>
<protein>
    <recommendedName>
        <fullName evidence="3">Lipoprotein</fullName>
    </recommendedName>
</protein>
<dbReference type="AlphaFoldDB" id="A0AAW9SSR1"/>
<gene>
    <name evidence="1" type="ORF">ABFB10_19410</name>
</gene>
<evidence type="ECO:0000313" key="1">
    <source>
        <dbReference type="EMBL" id="MEN9062822.1"/>
    </source>
</evidence>
<dbReference type="EMBL" id="JBDNCH010000002">
    <property type="protein sequence ID" value="MEN9062822.1"/>
    <property type="molecule type" value="Genomic_DNA"/>
</dbReference>
<organism evidence="1 2">
    <name type="scientific">Ponticoccus litoralis</name>
    <dbReference type="NCBI Taxonomy" id="422297"/>
    <lineage>
        <taxon>Bacteria</taxon>
        <taxon>Pseudomonadati</taxon>
        <taxon>Pseudomonadota</taxon>
        <taxon>Alphaproteobacteria</taxon>
        <taxon>Rhodobacterales</taxon>
        <taxon>Roseobacteraceae</taxon>
        <taxon>Ponticoccus</taxon>
    </lineage>
</organism>
<dbReference type="PROSITE" id="PS51257">
    <property type="entry name" value="PROKAR_LIPOPROTEIN"/>
    <property type="match status" value="1"/>
</dbReference>
<comment type="caution">
    <text evidence="1">The sequence shown here is derived from an EMBL/GenBank/DDBJ whole genome shotgun (WGS) entry which is preliminary data.</text>
</comment>
<dbReference type="RefSeq" id="WP_347167747.1">
    <property type="nucleotide sequence ID" value="NZ_JBDNCH010000002.1"/>
</dbReference>
<sequence length="168" mass="18076">MFRPISVLVLSALVLTSCGTVRESRINPFNWFGNSVSRPVADGTAANPLIPRRNNSIFRRSKEDAAYAGSLIGEVSELLVERRPGGAVIRATGVSDMQGPFEVRLVPVAAETGNGALTYELRGVQVVAARGSDWSRTLTAAVWLTDAELAEVGVIQVKGARNIRSVRR</sequence>